<reference evidence="1" key="2">
    <citation type="journal article" date="2022" name="Res Sq">
        <title>Comparative Genomics Reveals Insights into the Divergent Evolution of Astigmatic Mites and Household Pest Adaptations.</title>
        <authorList>
            <person name="Xiong Q."/>
            <person name="Wan A.T.-Y."/>
            <person name="Liu X.-Y."/>
            <person name="Fung C.S.-H."/>
            <person name="Xiao X."/>
            <person name="Malainual N."/>
            <person name="Hou J."/>
            <person name="Wang L."/>
            <person name="Wang M."/>
            <person name="Yang K."/>
            <person name="Cui Y."/>
            <person name="Leung E."/>
            <person name="Nong W."/>
            <person name="Shin S.-K."/>
            <person name="Au S."/>
            <person name="Jeong K.Y."/>
            <person name="Chew F.T."/>
            <person name="Hui J."/>
            <person name="Leung T.F."/>
            <person name="Tungtrongchitr A."/>
            <person name="Zhong N."/>
            <person name="Liu Z."/>
            <person name="Tsui S."/>
        </authorList>
    </citation>
    <scope>NUCLEOTIDE SEQUENCE</scope>
    <source>
        <strain evidence="1">Derf</strain>
        <tissue evidence="1">Whole organism</tissue>
    </source>
</reference>
<sequence length="59" mass="7154">MNYYYCYIIKIQVTKKNEGVWYKNNNDKMFLFYMDAKGNNLKDKHADTNCYQKNPLSDD</sequence>
<evidence type="ECO:0000313" key="2">
    <source>
        <dbReference type="Proteomes" id="UP000790347"/>
    </source>
</evidence>
<reference evidence="1" key="1">
    <citation type="submission" date="2013-05" db="EMBL/GenBank/DDBJ databases">
        <authorList>
            <person name="Yim A.K.Y."/>
            <person name="Chan T.F."/>
            <person name="Ji K.M."/>
            <person name="Liu X.Y."/>
            <person name="Zhou J.W."/>
            <person name="Li R.Q."/>
            <person name="Yang K.Y."/>
            <person name="Li J."/>
            <person name="Li M."/>
            <person name="Law P.T.W."/>
            <person name="Wu Y.L."/>
            <person name="Cai Z.L."/>
            <person name="Qin H."/>
            <person name="Bao Y."/>
            <person name="Leung R.K.K."/>
            <person name="Ng P.K.S."/>
            <person name="Zou J."/>
            <person name="Zhong X.J."/>
            <person name="Ran P.X."/>
            <person name="Zhong N.S."/>
            <person name="Liu Z.G."/>
            <person name="Tsui S.K.W."/>
        </authorList>
    </citation>
    <scope>NUCLEOTIDE SEQUENCE</scope>
    <source>
        <strain evidence="1">Derf</strain>
        <tissue evidence="1">Whole organism</tissue>
    </source>
</reference>
<dbReference type="AlphaFoldDB" id="A0A922KZI0"/>
<organism evidence="1 2">
    <name type="scientific">Dermatophagoides farinae</name>
    <name type="common">American house dust mite</name>
    <dbReference type="NCBI Taxonomy" id="6954"/>
    <lineage>
        <taxon>Eukaryota</taxon>
        <taxon>Metazoa</taxon>
        <taxon>Ecdysozoa</taxon>
        <taxon>Arthropoda</taxon>
        <taxon>Chelicerata</taxon>
        <taxon>Arachnida</taxon>
        <taxon>Acari</taxon>
        <taxon>Acariformes</taxon>
        <taxon>Sarcoptiformes</taxon>
        <taxon>Astigmata</taxon>
        <taxon>Psoroptidia</taxon>
        <taxon>Analgoidea</taxon>
        <taxon>Pyroglyphidae</taxon>
        <taxon>Dermatophagoidinae</taxon>
        <taxon>Dermatophagoides</taxon>
    </lineage>
</organism>
<protein>
    <submittedName>
        <fullName evidence="1">Uncharacterized protein</fullName>
    </submittedName>
</protein>
<accession>A0A922KZI0</accession>
<proteinExistence type="predicted"/>
<keyword evidence="2" id="KW-1185">Reference proteome</keyword>
<dbReference type="Proteomes" id="UP000790347">
    <property type="component" value="Unassembled WGS sequence"/>
</dbReference>
<name>A0A922KZI0_DERFA</name>
<dbReference type="EMBL" id="ASGP02000006">
    <property type="protein sequence ID" value="KAH9501046.1"/>
    <property type="molecule type" value="Genomic_DNA"/>
</dbReference>
<gene>
    <name evidence="1" type="ORF">DERF_011916</name>
</gene>
<evidence type="ECO:0000313" key="1">
    <source>
        <dbReference type="EMBL" id="KAH9501046.1"/>
    </source>
</evidence>
<comment type="caution">
    <text evidence="1">The sequence shown here is derived from an EMBL/GenBank/DDBJ whole genome shotgun (WGS) entry which is preliminary data.</text>
</comment>